<feature type="transmembrane region" description="Helical" evidence="5">
    <location>
        <begin position="345"/>
        <end position="364"/>
    </location>
</feature>
<evidence type="ECO:0000313" key="6">
    <source>
        <dbReference type="EMBL" id="AMD21765.1"/>
    </source>
</evidence>
<organism evidence="6 7">
    <name type="scientific">Eremothecium sinecaudum</name>
    <dbReference type="NCBI Taxonomy" id="45286"/>
    <lineage>
        <taxon>Eukaryota</taxon>
        <taxon>Fungi</taxon>
        <taxon>Dikarya</taxon>
        <taxon>Ascomycota</taxon>
        <taxon>Saccharomycotina</taxon>
        <taxon>Saccharomycetes</taxon>
        <taxon>Saccharomycetales</taxon>
        <taxon>Saccharomycetaceae</taxon>
        <taxon>Eremothecium</taxon>
    </lineage>
</organism>
<evidence type="ECO:0000256" key="2">
    <source>
        <dbReference type="ARBA" id="ARBA00022692"/>
    </source>
</evidence>
<name>A0A120K2J9_9SACH</name>
<dbReference type="Proteomes" id="UP000243052">
    <property type="component" value="Chromosome vi"/>
</dbReference>
<dbReference type="OrthoDB" id="409173at2759"/>
<evidence type="ECO:0000256" key="4">
    <source>
        <dbReference type="ARBA" id="ARBA00023136"/>
    </source>
</evidence>
<keyword evidence="4 5" id="KW-0472">Membrane</keyword>
<dbReference type="RefSeq" id="XP_017988761.1">
    <property type="nucleotide sequence ID" value="XM_018133113.1"/>
</dbReference>
<sequence length="464" mass="51071">MLNIWKFLQFIGPGIMVSVAYMDPGNYSTSVAGGAQFKYELLFSIFVSNLFAIVLQCLCVKLGTVTGLDLAENCRRHLPRKLNYALFGFAEFAIIATDLAEVVGTAIALEILFGIPLTFGVLLTVLDVLFILIFYRPEKHSMKQVRMFETFVSVFVGATLVCFVLELSKLTIVSKWELFRGFMPSKVVFKEQQAMYISLGILGATVMPHSLYLGSSLVKPRLHDYDIKKYGKVRSTGPSLAAVKYTLNVSYVELIISLFFIATFVNSAILIVAGATLYGEADAGDADLLTIYQLLCKNITPAAGLIFALAMLFSGQSAGVICTMSGQIVSSGFLNWTIDPWKTRLCTRMLAIVPCLLATIFMGSKGIASMLNFSQVVLSLLLPIVSAPLLYFTANRKIMTVSDFSNSLYIESDEHTSLVVNKETEKDYTNSSWLTATAVGIWIIISSLNSYLVFSFLMGADVHF</sequence>
<keyword evidence="3 5" id="KW-1133">Transmembrane helix</keyword>
<evidence type="ECO:0000256" key="1">
    <source>
        <dbReference type="ARBA" id="ARBA00004141"/>
    </source>
</evidence>
<feature type="transmembrane region" description="Helical" evidence="5">
    <location>
        <begin position="432"/>
        <end position="454"/>
    </location>
</feature>
<gene>
    <name evidence="6" type="ORF">AW171_hschr63737</name>
</gene>
<dbReference type="Pfam" id="PF01566">
    <property type="entry name" value="Nramp"/>
    <property type="match status" value="1"/>
</dbReference>
<keyword evidence="7" id="KW-1185">Reference proteome</keyword>
<dbReference type="PANTHER" id="PTHR11706:SF29">
    <property type="entry name" value="IRON TRANSPORTER SMF3"/>
    <property type="match status" value="1"/>
</dbReference>
<dbReference type="GO" id="GO:0030026">
    <property type="term" value="P:intracellular manganese ion homeostasis"/>
    <property type="evidence" value="ECO:0007669"/>
    <property type="project" value="TreeGrafter"/>
</dbReference>
<feature type="transmembrane region" description="Helical" evidence="5">
    <location>
        <begin position="193"/>
        <end position="213"/>
    </location>
</feature>
<feature type="transmembrane region" description="Helical" evidence="5">
    <location>
        <begin position="7"/>
        <end position="22"/>
    </location>
</feature>
<dbReference type="STRING" id="45286.A0A120K2J9"/>
<feature type="transmembrane region" description="Helical" evidence="5">
    <location>
        <begin position="147"/>
        <end position="173"/>
    </location>
</feature>
<feature type="transmembrane region" description="Helical" evidence="5">
    <location>
        <begin position="42"/>
        <end position="63"/>
    </location>
</feature>
<feature type="transmembrane region" description="Helical" evidence="5">
    <location>
        <begin position="370"/>
        <end position="392"/>
    </location>
</feature>
<dbReference type="GO" id="GO:0015086">
    <property type="term" value="F:cadmium ion transmembrane transporter activity"/>
    <property type="evidence" value="ECO:0007669"/>
    <property type="project" value="TreeGrafter"/>
</dbReference>
<dbReference type="GO" id="GO:0005384">
    <property type="term" value="F:manganese ion transmembrane transporter activity"/>
    <property type="evidence" value="ECO:0007669"/>
    <property type="project" value="TreeGrafter"/>
</dbReference>
<dbReference type="PRINTS" id="PR00447">
    <property type="entry name" value="NATRESASSCMP"/>
</dbReference>
<dbReference type="PANTHER" id="PTHR11706">
    <property type="entry name" value="SOLUTE CARRIER PROTEIN FAMILY 11 MEMBER"/>
    <property type="match status" value="1"/>
</dbReference>
<accession>A0A120K2J9</accession>
<proteinExistence type="inferred from homology"/>
<dbReference type="EMBL" id="CP014246">
    <property type="protein sequence ID" value="AMD21765.1"/>
    <property type="molecule type" value="Genomic_DNA"/>
</dbReference>
<dbReference type="AlphaFoldDB" id="A0A120K2J9"/>
<dbReference type="NCBIfam" id="NF037982">
    <property type="entry name" value="Nramp_1"/>
    <property type="match status" value="1"/>
</dbReference>
<dbReference type="HAMAP" id="MF_00221">
    <property type="entry name" value="NRAMP"/>
    <property type="match status" value="1"/>
</dbReference>
<keyword evidence="2 5" id="KW-0812">Transmembrane</keyword>
<dbReference type="GO" id="GO:0034755">
    <property type="term" value="P:iron ion transmembrane transport"/>
    <property type="evidence" value="ECO:0007669"/>
    <property type="project" value="TreeGrafter"/>
</dbReference>
<feature type="transmembrane region" description="Helical" evidence="5">
    <location>
        <begin position="115"/>
        <end position="135"/>
    </location>
</feature>
<reference evidence="6 7" key="1">
    <citation type="submission" date="2016-01" db="EMBL/GenBank/DDBJ databases">
        <title>Genome sequence of the yeast Holleya sinecauda.</title>
        <authorList>
            <person name="Dietrich F.S."/>
        </authorList>
    </citation>
    <scope>NUCLEOTIDE SEQUENCE [LARGE SCALE GENOMIC DNA]</scope>
    <source>
        <strain evidence="6 7">ATCC 58844</strain>
    </source>
</reference>
<evidence type="ECO:0000256" key="3">
    <source>
        <dbReference type="ARBA" id="ARBA00022989"/>
    </source>
</evidence>
<feature type="transmembrane region" description="Helical" evidence="5">
    <location>
        <begin position="299"/>
        <end position="324"/>
    </location>
</feature>
<feature type="transmembrane region" description="Helical" evidence="5">
    <location>
        <begin position="254"/>
        <end position="279"/>
    </location>
</feature>
<feature type="transmembrane region" description="Helical" evidence="5">
    <location>
        <begin position="84"/>
        <end position="109"/>
    </location>
</feature>
<dbReference type="GeneID" id="28725071"/>
<dbReference type="NCBIfam" id="TIGR01197">
    <property type="entry name" value="nramp"/>
    <property type="match status" value="1"/>
</dbReference>
<evidence type="ECO:0000256" key="5">
    <source>
        <dbReference type="SAM" id="Phobius"/>
    </source>
</evidence>
<comment type="subcellular location">
    <subcellularLocation>
        <location evidence="1">Membrane</location>
        <topology evidence="1">Multi-pass membrane protein</topology>
    </subcellularLocation>
</comment>
<evidence type="ECO:0000313" key="7">
    <source>
        <dbReference type="Proteomes" id="UP000243052"/>
    </source>
</evidence>
<protein>
    <submittedName>
        <fullName evidence="6">HFL091Wp</fullName>
    </submittedName>
</protein>
<dbReference type="GO" id="GO:0000329">
    <property type="term" value="C:fungal-type vacuole membrane"/>
    <property type="evidence" value="ECO:0007669"/>
    <property type="project" value="TreeGrafter"/>
</dbReference>
<dbReference type="InterPro" id="IPR001046">
    <property type="entry name" value="NRAMP_fam"/>
</dbReference>